<evidence type="ECO:0000313" key="4">
    <source>
        <dbReference type="Proteomes" id="UP001595698"/>
    </source>
</evidence>
<evidence type="ECO:0000256" key="2">
    <source>
        <dbReference type="SAM" id="SignalP"/>
    </source>
</evidence>
<keyword evidence="4" id="KW-1185">Reference proteome</keyword>
<reference evidence="4" key="1">
    <citation type="journal article" date="2019" name="Int. J. Syst. Evol. Microbiol.">
        <title>The Global Catalogue of Microorganisms (GCM) 10K type strain sequencing project: providing services to taxonomists for standard genome sequencing and annotation.</title>
        <authorList>
            <consortium name="The Broad Institute Genomics Platform"/>
            <consortium name="The Broad Institute Genome Sequencing Center for Infectious Disease"/>
            <person name="Wu L."/>
            <person name="Ma J."/>
        </authorList>
    </citation>
    <scope>NUCLEOTIDE SEQUENCE [LARGE SCALE GENOMIC DNA]</scope>
    <source>
        <strain evidence="4">TBRC 7912</strain>
    </source>
</reference>
<gene>
    <name evidence="3" type="ORF">ACFOYY_00475</name>
</gene>
<protein>
    <recommendedName>
        <fullName evidence="5">Secreted protein</fullName>
    </recommendedName>
</protein>
<accession>A0ABV8ER94</accession>
<evidence type="ECO:0000256" key="1">
    <source>
        <dbReference type="SAM" id="MobiDB-lite"/>
    </source>
</evidence>
<feature type="signal peptide" evidence="2">
    <location>
        <begin position="1"/>
        <end position="33"/>
    </location>
</feature>
<evidence type="ECO:0000313" key="3">
    <source>
        <dbReference type="EMBL" id="MFC3978579.1"/>
    </source>
</evidence>
<sequence>MKIRILRAVAVLVLVSGVSALSGALSGAMTATAADTATTSAAEARSSVSLPPDWYRQGPFSSQEACRTARQEGADRGDYTSASGCYHYDGGQGWPTGWYFDVYLP</sequence>
<proteinExistence type="predicted"/>
<dbReference type="EMBL" id="JBHSBC010000001">
    <property type="protein sequence ID" value="MFC3978579.1"/>
    <property type="molecule type" value="Genomic_DNA"/>
</dbReference>
<comment type="caution">
    <text evidence="3">The sequence shown here is derived from an EMBL/GenBank/DDBJ whole genome shotgun (WGS) entry which is preliminary data.</text>
</comment>
<organism evidence="3 4">
    <name type="scientific">Streptosporangium jomthongense</name>
    <dbReference type="NCBI Taxonomy" id="1193683"/>
    <lineage>
        <taxon>Bacteria</taxon>
        <taxon>Bacillati</taxon>
        <taxon>Actinomycetota</taxon>
        <taxon>Actinomycetes</taxon>
        <taxon>Streptosporangiales</taxon>
        <taxon>Streptosporangiaceae</taxon>
        <taxon>Streptosporangium</taxon>
    </lineage>
</organism>
<dbReference type="RefSeq" id="WP_362773471.1">
    <property type="nucleotide sequence ID" value="NZ_JBHSBC010000001.1"/>
</dbReference>
<feature type="compositionally biased region" description="Basic and acidic residues" evidence="1">
    <location>
        <begin position="67"/>
        <end position="78"/>
    </location>
</feature>
<evidence type="ECO:0008006" key="5">
    <source>
        <dbReference type="Google" id="ProtNLM"/>
    </source>
</evidence>
<dbReference type="Proteomes" id="UP001595698">
    <property type="component" value="Unassembled WGS sequence"/>
</dbReference>
<name>A0ABV8ER94_9ACTN</name>
<feature type="chain" id="PRO_5046163130" description="Secreted protein" evidence="2">
    <location>
        <begin position="34"/>
        <end position="105"/>
    </location>
</feature>
<feature type="region of interest" description="Disordered" evidence="1">
    <location>
        <begin position="44"/>
        <end position="79"/>
    </location>
</feature>
<keyword evidence="2" id="KW-0732">Signal</keyword>